<dbReference type="PANTHER" id="PTHR12558">
    <property type="entry name" value="CELL DIVISION CYCLE 16,23,27"/>
    <property type="match status" value="1"/>
</dbReference>
<organism evidence="2 3">
    <name type="scientific">candidate division WOR-1 bacterium DG_54_3</name>
    <dbReference type="NCBI Taxonomy" id="1703775"/>
    <lineage>
        <taxon>Bacteria</taxon>
        <taxon>Bacillati</taxon>
        <taxon>Saganbacteria</taxon>
    </lineage>
</organism>
<evidence type="ECO:0000313" key="3">
    <source>
        <dbReference type="Proteomes" id="UP000051861"/>
    </source>
</evidence>
<dbReference type="PANTHER" id="PTHR12558:SF13">
    <property type="entry name" value="CELL DIVISION CYCLE PROTEIN 27 HOMOLOG"/>
    <property type="match status" value="1"/>
</dbReference>
<comment type="caution">
    <text evidence="2">The sequence shown here is derived from an EMBL/GenBank/DDBJ whole genome shotgun (WGS) entry which is preliminary data.</text>
</comment>
<dbReference type="SUPFAM" id="SSF48452">
    <property type="entry name" value="TPR-like"/>
    <property type="match status" value="4"/>
</dbReference>
<sequence>MKQDMKDLKEIREALKIDPNDPYALRVVGKYYLREGYYKLAKNHYNQALRFSPHLFPEVILDYEQEIGKDPKRIGPRLSLAGFEIAQGEIELALLELEETIDVSPKNVEAYNVLGKIFVKQGRNDEAISLLERSLREGIKDVSLTEILAGAYLEKGRVREAIKLYEDILDYRPGDKQTLRILGELYLRVENYDQAARSYQAMFSEDPEVSHEVIQRLEELLKKIEGSLFIRWVLAEIYMRSLKPEAAVAKLREIMRLDATKIEEVGSRLKEILKNYPGHPQATLALAEALRRQGNFSEAVESYHDLSKNNPEFLEEALPGYQKVLEFCPQQILARTYLAEAFLYKKQIKEALLEYQSMLQVDSSSAESVIKKCREIIKTNPQLQLAHLVLGRAYLVKGDVQRAVMEAEGIISIDKKSTPAYLLLGEAYFNLKLCRKAVEVLETALSLDPYNLYVQEKYREVKERELDLEISSIKERLTSDPWKISLHLDLAKLYIQKGMREEAVRELQIALKDQARAPFASNLLGGIHRGEGRFDLAAAQFNRALELAPSELPDFARIARFNLATTYEAQGVVRKAVKTYESILQEDIDFGNLKRRVRYLKSTSLQSIRDKALVMVVVHYDKGEMVALWGREGKTGQEERKQDVRLSFGHNYNSSGFDYFMKGMYKAAIEEFQLAVQMDANFAPGLNNLGVALAKGRKFSEAKVRLEDAVQLEPQSVVFRNNLGVIYLLLGQIDQAQIELEKAYTLDPELSAACINLGDICYFKKDVRRALDLYRRASNFDVLAEIAEQRLAYKTP</sequence>
<name>A0A0S7Y227_UNCSA</name>
<reference evidence="2 3" key="1">
    <citation type="journal article" date="2015" name="Microbiome">
        <title>Genomic resolution of linkages in carbon, nitrogen, and sulfur cycling among widespread estuary sediment bacteria.</title>
        <authorList>
            <person name="Baker B.J."/>
            <person name="Lazar C.S."/>
            <person name="Teske A.P."/>
            <person name="Dick G.J."/>
        </authorList>
    </citation>
    <scope>NUCLEOTIDE SEQUENCE [LARGE SCALE GENOMIC DNA]</scope>
    <source>
        <strain evidence="2">DG_54_3</strain>
    </source>
</reference>
<dbReference type="Proteomes" id="UP000051861">
    <property type="component" value="Unassembled WGS sequence"/>
</dbReference>
<feature type="repeat" description="TPR" evidence="1">
    <location>
        <begin position="717"/>
        <end position="750"/>
    </location>
</feature>
<dbReference type="InterPro" id="IPR002885">
    <property type="entry name" value="PPR_rpt"/>
</dbReference>
<dbReference type="PROSITE" id="PS50005">
    <property type="entry name" value="TPR"/>
    <property type="match status" value="9"/>
</dbReference>
<dbReference type="InterPro" id="IPR019734">
    <property type="entry name" value="TPR_rpt"/>
</dbReference>
<feature type="repeat" description="TPR" evidence="1">
    <location>
        <begin position="518"/>
        <end position="551"/>
    </location>
</feature>
<feature type="repeat" description="TPR" evidence="1">
    <location>
        <begin position="142"/>
        <end position="175"/>
    </location>
</feature>
<keyword evidence="1" id="KW-0802">TPR repeat</keyword>
<dbReference type="EMBL" id="LIZX01000039">
    <property type="protein sequence ID" value="KPJ68818.1"/>
    <property type="molecule type" value="Genomic_DNA"/>
</dbReference>
<evidence type="ECO:0000256" key="1">
    <source>
        <dbReference type="PROSITE-ProRule" id="PRU00339"/>
    </source>
</evidence>
<feature type="repeat" description="TPR" evidence="1">
    <location>
        <begin position="280"/>
        <end position="313"/>
    </location>
</feature>
<evidence type="ECO:0000313" key="2">
    <source>
        <dbReference type="EMBL" id="KPJ68818.1"/>
    </source>
</evidence>
<feature type="repeat" description="TPR" evidence="1">
    <location>
        <begin position="108"/>
        <end position="141"/>
    </location>
</feature>
<dbReference type="SMART" id="SM00028">
    <property type="entry name" value="TPR"/>
    <property type="match status" value="14"/>
</dbReference>
<gene>
    <name evidence="2" type="ORF">AMJ44_05355</name>
</gene>
<dbReference type="PROSITE" id="PS51375">
    <property type="entry name" value="PPR"/>
    <property type="match status" value="1"/>
</dbReference>
<dbReference type="Gene3D" id="1.25.40.10">
    <property type="entry name" value="Tetratricopeptide repeat domain"/>
    <property type="match status" value="6"/>
</dbReference>
<feature type="repeat" description="TPR" evidence="1">
    <location>
        <begin position="418"/>
        <end position="451"/>
    </location>
</feature>
<proteinExistence type="predicted"/>
<feature type="repeat" description="TPR" evidence="1">
    <location>
        <begin position="22"/>
        <end position="55"/>
    </location>
</feature>
<dbReference type="Pfam" id="PF13432">
    <property type="entry name" value="TPR_16"/>
    <property type="match status" value="4"/>
</dbReference>
<accession>A0A0S7Y227</accession>
<dbReference type="Pfam" id="PF13181">
    <property type="entry name" value="TPR_8"/>
    <property type="match status" value="2"/>
</dbReference>
<protein>
    <submittedName>
        <fullName evidence="2">Uncharacterized protein</fullName>
    </submittedName>
</protein>
<dbReference type="InterPro" id="IPR011990">
    <property type="entry name" value="TPR-like_helical_dom_sf"/>
</dbReference>
<feature type="repeat" description="TPR" evidence="1">
    <location>
        <begin position="683"/>
        <end position="716"/>
    </location>
</feature>
<feature type="repeat" description="TPR" evidence="1">
    <location>
        <begin position="176"/>
        <end position="209"/>
    </location>
</feature>
<dbReference type="Pfam" id="PF13174">
    <property type="entry name" value="TPR_6"/>
    <property type="match status" value="1"/>
</dbReference>
<dbReference type="AlphaFoldDB" id="A0A0S7Y227"/>